<dbReference type="PANTHER" id="PTHR21716">
    <property type="entry name" value="TRANSMEMBRANE PROTEIN"/>
    <property type="match status" value="1"/>
</dbReference>
<keyword evidence="6 9" id="KW-1133">Transmembrane helix</keyword>
<dbReference type="EMBL" id="JACBZA010000001">
    <property type="protein sequence ID" value="NYH81650.1"/>
    <property type="molecule type" value="Genomic_DNA"/>
</dbReference>
<feature type="compositionally biased region" description="Low complexity" evidence="8">
    <location>
        <begin position="414"/>
        <end position="423"/>
    </location>
</feature>
<evidence type="ECO:0000313" key="10">
    <source>
        <dbReference type="EMBL" id="NYH81650.1"/>
    </source>
</evidence>
<reference evidence="10 11" key="1">
    <citation type="submission" date="2020-07" db="EMBL/GenBank/DDBJ databases">
        <title>Sequencing the genomes of 1000 actinobacteria strains.</title>
        <authorList>
            <person name="Klenk H.-P."/>
        </authorList>
    </citation>
    <scope>NUCLEOTIDE SEQUENCE [LARGE SCALE GENOMIC DNA]</scope>
    <source>
        <strain evidence="10 11">DSM 45117</strain>
    </source>
</reference>
<keyword evidence="5 9" id="KW-0812">Transmembrane</keyword>
<evidence type="ECO:0000256" key="8">
    <source>
        <dbReference type="SAM" id="MobiDB-lite"/>
    </source>
</evidence>
<dbReference type="InterPro" id="IPR002549">
    <property type="entry name" value="AI-2E-like"/>
</dbReference>
<feature type="transmembrane region" description="Helical" evidence="9">
    <location>
        <begin position="334"/>
        <end position="358"/>
    </location>
</feature>
<feature type="compositionally biased region" description="Low complexity" evidence="8">
    <location>
        <begin position="18"/>
        <end position="33"/>
    </location>
</feature>
<dbReference type="RefSeq" id="WP_237768606.1">
    <property type="nucleotide sequence ID" value="NZ_FOOI01000002.1"/>
</dbReference>
<evidence type="ECO:0000256" key="4">
    <source>
        <dbReference type="ARBA" id="ARBA00022475"/>
    </source>
</evidence>
<feature type="transmembrane region" description="Helical" evidence="9">
    <location>
        <begin position="308"/>
        <end position="327"/>
    </location>
</feature>
<feature type="compositionally biased region" description="Gly residues" evidence="8">
    <location>
        <begin position="7"/>
        <end position="17"/>
    </location>
</feature>
<feature type="transmembrane region" description="Helical" evidence="9">
    <location>
        <begin position="140"/>
        <end position="161"/>
    </location>
</feature>
<comment type="subcellular location">
    <subcellularLocation>
        <location evidence="1">Cell membrane</location>
        <topology evidence="1">Multi-pass membrane protein</topology>
    </subcellularLocation>
</comment>
<feature type="region of interest" description="Disordered" evidence="8">
    <location>
        <begin position="414"/>
        <end position="505"/>
    </location>
</feature>
<comment type="similarity">
    <text evidence="2">Belongs to the autoinducer-2 exporter (AI-2E) (TC 2.A.86) family.</text>
</comment>
<feature type="region of interest" description="Disordered" evidence="8">
    <location>
        <begin position="1"/>
        <end position="72"/>
    </location>
</feature>
<evidence type="ECO:0000256" key="7">
    <source>
        <dbReference type="ARBA" id="ARBA00023136"/>
    </source>
</evidence>
<gene>
    <name evidence="10" type="ORF">FHR37_000501</name>
</gene>
<keyword evidence="11" id="KW-1185">Reference proteome</keyword>
<feature type="transmembrane region" description="Helical" evidence="9">
    <location>
        <begin position="279"/>
        <end position="302"/>
    </location>
</feature>
<accession>A0ABX2RWA2</accession>
<feature type="transmembrane region" description="Helical" evidence="9">
    <location>
        <begin position="226"/>
        <end position="244"/>
    </location>
</feature>
<name>A0ABX2RWA2_9ACTN</name>
<evidence type="ECO:0000256" key="9">
    <source>
        <dbReference type="SAM" id="Phobius"/>
    </source>
</evidence>
<dbReference type="PANTHER" id="PTHR21716:SF53">
    <property type="entry name" value="PERMEASE PERM-RELATED"/>
    <property type="match status" value="1"/>
</dbReference>
<comment type="caution">
    <text evidence="10">The sequence shown here is derived from an EMBL/GenBank/DDBJ whole genome shotgun (WGS) entry which is preliminary data.</text>
</comment>
<keyword evidence="7 9" id="KW-0472">Membrane</keyword>
<proteinExistence type="inferred from homology"/>
<dbReference type="Proteomes" id="UP000533017">
    <property type="component" value="Unassembled WGS sequence"/>
</dbReference>
<evidence type="ECO:0000256" key="6">
    <source>
        <dbReference type="ARBA" id="ARBA00022989"/>
    </source>
</evidence>
<keyword evidence="3" id="KW-0813">Transport</keyword>
<protein>
    <submittedName>
        <fullName evidence="10">PurR-regulated permease PerM</fullName>
    </submittedName>
</protein>
<feature type="transmembrane region" description="Helical" evidence="9">
    <location>
        <begin position="88"/>
        <end position="107"/>
    </location>
</feature>
<evidence type="ECO:0000256" key="1">
    <source>
        <dbReference type="ARBA" id="ARBA00004651"/>
    </source>
</evidence>
<evidence type="ECO:0000313" key="11">
    <source>
        <dbReference type="Proteomes" id="UP000533017"/>
    </source>
</evidence>
<evidence type="ECO:0000256" key="3">
    <source>
        <dbReference type="ARBA" id="ARBA00022448"/>
    </source>
</evidence>
<keyword evidence="4" id="KW-1003">Cell membrane</keyword>
<evidence type="ECO:0000256" key="2">
    <source>
        <dbReference type="ARBA" id="ARBA00009773"/>
    </source>
</evidence>
<dbReference type="Pfam" id="PF01594">
    <property type="entry name" value="AI-2E_transport"/>
    <property type="match status" value="1"/>
</dbReference>
<feature type="transmembrane region" description="Helical" evidence="9">
    <location>
        <begin position="113"/>
        <end position="133"/>
    </location>
</feature>
<feature type="transmembrane region" description="Helical" evidence="9">
    <location>
        <begin position="378"/>
        <end position="401"/>
    </location>
</feature>
<feature type="compositionally biased region" description="Basic residues" evidence="8">
    <location>
        <begin position="34"/>
        <end position="47"/>
    </location>
</feature>
<feature type="compositionally biased region" description="Pro residues" evidence="8">
    <location>
        <begin position="471"/>
        <end position="485"/>
    </location>
</feature>
<sequence>MVINEGGATGSGEGAAGTAGTAGTAGASGSGARSRGRLRGAVRRLRPGRSGATGQADPEADPARAAQGEDAPDRAELVPHGLRVAGEWTWRLLLLAVAGLAIGYVLLKLSVVVVPVFIAILVTALLVPATGVISRAVPRGLAALLTLIALFIVIFGLLTLVGQQVAVGYQGLVKQVVSGVAEIQTWLVHGPLHLSQSEITRTFKNLGNTFSTKQVTAGALQVGTTVGHLVAGFFIALFSTYFFLYEGERIWTWLVRLLPRSGWERVDAAGRQGWVSLTAFVRATVLVALVDAIGITIVAVILRVPFALPIGVLVFLASFVPLVGAFVSGSVAVLVALVAQGPVVAALMLLGVLAVQQLEAHLLQPFLMGRFVRLHPLAILLAIAAGGYLFGIGGALFAVPLTAVTNGVVRSVAAGSRSQRARPSGPPPGGATGSPQGESPPAADGTPRASQPGGETTSRTAPPAADEPSPAQVPPPEATTSPPPGEESQGTGEEPAPPDEPRTDR</sequence>
<organism evidence="10 11">
    <name type="scientific">Actinopolymorpha cephalotaxi</name>
    <dbReference type="NCBI Taxonomy" id="504797"/>
    <lineage>
        <taxon>Bacteria</taxon>
        <taxon>Bacillati</taxon>
        <taxon>Actinomycetota</taxon>
        <taxon>Actinomycetes</taxon>
        <taxon>Propionibacteriales</taxon>
        <taxon>Actinopolymorphaceae</taxon>
        <taxon>Actinopolymorpha</taxon>
    </lineage>
</organism>
<evidence type="ECO:0000256" key="5">
    <source>
        <dbReference type="ARBA" id="ARBA00022692"/>
    </source>
</evidence>